<reference evidence="4" key="1">
    <citation type="submission" date="2016-06" db="UniProtKB">
        <authorList>
            <consortium name="WormBaseParasite"/>
        </authorList>
    </citation>
    <scope>IDENTIFICATION</scope>
</reference>
<dbReference type="GO" id="GO:0032051">
    <property type="term" value="F:clathrin light chain binding"/>
    <property type="evidence" value="ECO:0007669"/>
    <property type="project" value="TreeGrafter"/>
</dbReference>
<organism evidence="4">
    <name type="scientific">Gongylonema pulchrum</name>
    <dbReference type="NCBI Taxonomy" id="637853"/>
    <lineage>
        <taxon>Eukaryota</taxon>
        <taxon>Metazoa</taxon>
        <taxon>Ecdysozoa</taxon>
        <taxon>Nematoda</taxon>
        <taxon>Chromadorea</taxon>
        <taxon>Rhabditida</taxon>
        <taxon>Spirurina</taxon>
        <taxon>Spiruromorpha</taxon>
        <taxon>Spiruroidea</taxon>
        <taxon>Gongylonematidae</taxon>
        <taxon>Gongylonema</taxon>
    </lineage>
</organism>
<dbReference type="EMBL" id="UYRT01103320">
    <property type="protein sequence ID" value="VDN43608.1"/>
    <property type="molecule type" value="Genomic_DNA"/>
</dbReference>
<dbReference type="InterPro" id="IPR030224">
    <property type="entry name" value="Sla2_fam"/>
</dbReference>
<evidence type="ECO:0000313" key="4">
    <source>
        <dbReference type="WBParaSite" id="GPUH_0002502301-mRNA-1"/>
    </source>
</evidence>
<name>A0A183EVK2_9BILA</name>
<dbReference type="OrthoDB" id="8178130at2759"/>
<dbReference type="GO" id="GO:0080025">
    <property type="term" value="F:phosphatidylinositol-3,5-bisphosphate binding"/>
    <property type="evidence" value="ECO:0007669"/>
    <property type="project" value="TreeGrafter"/>
</dbReference>
<sequence length="92" mass="10182">MSLKSVVMGDDRETSIKQQIVSVHKALNKNEVPLKHKHARQVIMGTHKEKSCTIFWNLNISGLLPSPNALSEYSIISLLITLELVQIGVCSA</sequence>
<dbReference type="GO" id="GO:0043325">
    <property type="term" value="F:phosphatidylinositol-3,4-bisphosphate binding"/>
    <property type="evidence" value="ECO:0007669"/>
    <property type="project" value="TreeGrafter"/>
</dbReference>
<dbReference type="GO" id="GO:0035615">
    <property type="term" value="F:clathrin adaptor activity"/>
    <property type="evidence" value="ECO:0007669"/>
    <property type="project" value="TreeGrafter"/>
</dbReference>
<dbReference type="InterPro" id="IPR008942">
    <property type="entry name" value="ENTH_VHS"/>
</dbReference>
<dbReference type="GO" id="GO:0051015">
    <property type="term" value="F:actin filament binding"/>
    <property type="evidence" value="ECO:0007669"/>
    <property type="project" value="TreeGrafter"/>
</dbReference>
<dbReference type="SUPFAM" id="SSF48464">
    <property type="entry name" value="ENTH/VHS domain"/>
    <property type="match status" value="1"/>
</dbReference>
<proteinExistence type="predicted"/>
<dbReference type="Proteomes" id="UP000271098">
    <property type="component" value="Unassembled WGS sequence"/>
</dbReference>
<dbReference type="GO" id="GO:0030136">
    <property type="term" value="C:clathrin-coated vesicle"/>
    <property type="evidence" value="ECO:0007669"/>
    <property type="project" value="TreeGrafter"/>
</dbReference>
<evidence type="ECO:0000313" key="3">
    <source>
        <dbReference type="Proteomes" id="UP000271098"/>
    </source>
</evidence>
<evidence type="ECO:0000259" key="1">
    <source>
        <dbReference type="Pfam" id="PF07651"/>
    </source>
</evidence>
<evidence type="ECO:0000313" key="2">
    <source>
        <dbReference type="EMBL" id="VDN43608.1"/>
    </source>
</evidence>
<keyword evidence="3" id="KW-1185">Reference proteome</keyword>
<dbReference type="AlphaFoldDB" id="A0A183EVK2"/>
<dbReference type="GO" id="GO:0030864">
    <property type="term" value="C:cortical actin cytoskeleton"/>
    <property type="evidence" value="ECO:0007669"/>
    <property type="project" value="TreeGrafter"/>
</dbReference>
<dbReference type="GO" id="GO:0048268">
    <property type="term" value="P:clathrin coat assembly"/>
    <property type="evidence" value="ECO:0007669"/>
    <property type="project" value="TreeGrafter"/>
</dbReference>
<dbReference type="Pfam" id="PF07651">
    <property type="entry name" value="ANTH"/>
    <property type="match status" value="1"/>
</dbReference>
<feature type="domain" description="AP180 N-terminal homology (ANTH)" evidence="1">
    <location>
        <begin position="21"/>
        <end position="58"/>
    </location>
</feature>
<dbReference type="InterPro" id="IPR011417">
    <property type="entry name" value="ANTH_dom"/>
</dbReference>
<dbReference type="PANTHER" id="PTHR10407:SF15">
    <property type="entry name" value="HUNTINGTIN INTERACTING PROTEIN 1"/>
    <property type="match status" value="1"/>
</dbReference>
<dbReference type="WBParaSite" id="GPUH_0002502301-mRNA-1">
    <property type="protein sequence ID" value="GPUH_0002502301-mRNA-1"/>
    <property type="gene ID" value="GPUH_0002502301"/>
</dbReference>
<dbReference type="GO" id="GO:0006897">
    <property type="term" value="P:endocytosis"/>
    <property type="evidence" value="ECO:0007669"/>
    <property type="project" value="InterPro"/>
</dbReference>
<dbReference type="PANTHER" id="PTHR10407">
    <property type="entry name" value="HUNTINGTIN INTERACTING PROTEIN 1"/>
    <property type="match status" value="1"/>
</dbReference>
<dbReference type="GO" id="GO:0007015">
    <property type="term" value="P:actin filament organization"/>
    <property type="evidence" value="ECO:0007669"/>
    <property type="project" value="TreeGrafter"/>
</dbReference>
<accession>A0A183EVK2</accession>
<protein>
    <submittedName>
        <fullName evidence="4">ANTH domain-containing protein</fullName>
    </submittedName>
</protein>
<gene>
    <name evidence="2" type="ORF">GPUH_LOCUS24994</name>
</gene>
<reference evidence="2 3" key="2">
    <citation type="submission" date="2018-11" db="EMBL/GenBank/DDBJ databases">
        <authorList>
            <consortium name="Pathogen Informatics"/>
        </authorList>
    </citation>
    <scope>NUCLEOTIDE SEQUENCE [LARGE SCALE GENOMIC DNA]</scope>
</reference>